<evidence type="ECO:0000313" key="2">
    <source>
        <dbReference type="EMBL" id="OXB03251.1"/>
    </source>
</evidence>
<proteinExistence type="predicted"/>
<gene>
    <name evidence="2" type="ORF">B0A72_15015</name>
    <name evidence="3" type="ORF">SAMN05444387_0069</name>
</gene>
<reference evidence="3 4" key="2">
    <citation type="submission" date="2016-11" db="EMBL/GenBank/DDBJ databases">
        <authorList>
            <person name="Varghese N."/>
            <person name="Submissions S."/>
        </authorList>
    </citation>
    <scope>NUCLEOTIDE SEQUENCE [LARGE SCALE GENOMIC DNA]</scope>
    <source>
        <strain evidence="3 4">DSM 6368</strain>
    </source>
</reference>
<comment type="caution">
    <text evidence="2">The sequence shown here is derived from an EMBL/GenBank/DDBJ whole genome shotgun (WGS) entry which is preliminary data.</text>
</comment>
<dbReference type="EMBL" id="MUHB01000014">
    <property type="protein sequence ID" value="OXB03251.1"/>
    <property type="molecule type" value="Genomic_DNA"/>
</dbReference>
<dbReference type="Proteomes" id="UP000198431">
    <property type="component" value="Unassembled WGS sequence"/>
</dbReference>
<dbReference type="AlphaFoldDB" id="A0AB36NZ16"/>
<accession>A0AB36NZ16</accession>
<dbReference type="EMBL" id="FRBX01000001">
    <property type="protein sequence ID" value="SHL22382.1"/>
    <property type="molecule type" value="Genomic_DNA"/>
</dbReference>
<feature type="chain" id="PRO_5044238496" evidence="1">
    <location>
        <begin position="34"/>
        <end position="234"/>
    </location>
</feature>
<reference evidence="2 5" key="1">
    <citation type="submission" date="2016-11" db="EMBL/GenBank/DDBJ databases">
        <title>Whole genomes of Flavobacteriaceae.</title>
        <authorList>
            <person name="Stine C."/>
            <person name="Li C."/>
            <person name="Tadesse D."/>
        </authorList>
    </citation>
    <scope>NUCLEOTIDE SEQUENCE [LARGE SCALE GENOMIC DNA]</scope>
    <source>
        <strain evidence="2 5">ATCC 19366</strain>
    </source>
</reference>
<dbReference type="Proteomes" id="UP000184216">
    <property type="component" value="Unassembled WGS sequence"/>
</dbReference>
<evidence type="ECO:0000313" key="4">
    <source>
        <dbReference type="Proteomes" id="UP000184216"/>
    </source>
</evidence>
<evidence type="ECO:0000313" key="5">
    <source>
        <dbReference type="Proteomes" id="UP000198431"/>
    </source>
</evidence>
<sequence length="234" mass="26830">MIRNIYWKYICSNLKKQLVCSLFLILFIHQSQAQNQINGEIKQFYAVISFDEKMNFGHFDSDVSWKITNSQNNINVSLQGNEINDYVFQQAGDYEINFTENRKHNPDECSHPAMPEKVLVKVQPVKLVFDFSKIQFSEKLQKGRNYSDLIITVPAKVISKDNSITKLPAPGLSVSGIGVALAAKPVNTEIVLNNKIQLLKYKISGKADKEAYLMFDFYDFNNQVQTYNLSEKIK</sequence>
<organism evidence="2 5">
    <name type="scientific">Flavobacterium pectinovorum</name>
    <dbReference type="NCBI Taxonomy" id="29533"/>
    <lineage>
        <taxon>Bacteria</taxon>
        <taxon>Pseudomonadati</taxon>
        <taxon>Bacteroidota</taxon>
        <taxon>Flavobacteriia</taxon>
        <taxon>Flavobacteriales</taxon>
        <taxon>Flavobacteriaceae</taxon>
        <taxon>Flavobacterium</taxon>
    </lineage>
</organism>
<dbReference type="RefSeq" id="WP_073392826.1">
    <property type="nucleotide sequence ID" value="NZ_FRBX01000001.1"/>
</dbReference>
<evidence type="ECO:0000313" key="3">
    <source>
        <dbReference type="EMBL" id="SHL22382.1"/>
    </source>
</evidence>
<protein>
    <submittedName>
        <fullName evidence="2">Uncharacterized protein</fullName>
    </submittedName>
</protein>
<feature type="signal peptide" evidence="1">
    <location>
        <begin position="1"/>
        <end position="33"/>
    </location>
</feature>
<keyword evidence="1" id="KW-0732">Signal</keyword>
<name>A0AB36NZ16_9FLAO</name>
<evidence type="ECO:0000256" key="1">
    <source>
        <dbReference type="SAM" id="SignalP"/>
    </source>
</evidence>
<keyword evidence="4" id="KW-1185">Reference proteome</keyword>